<protein>
    <submittedName>
        <fullName evidence="2">Uncharacterized protein</fullName>
    </submittedName>
</protein>
<feature type="compositionally biased region" description="Polar residues" evidence="1">
    <location>
        <begin position="35"/>
        <end position="45"/>
    </location>
</feature>
<evidence type="ECO:0000313" key="2">
    <source>
        <dbReference type="EMBL" id="KAK0735357.1"/>
    </source>
</evidence>
<name>A0AA40BJF6_9PEZI</name>
<dbReference type="Proteomes" id="UP001172159">
    <property type="component" value="Unassembled WGS sequence"/>
</dbReference>
<dbReference type="AlphaFoldDB" id="A0AA40BJF6"/>
<evidence type="ECO:0000256" key="1">
    <source>
        <dbReference type="SAM" id="MobiDB-lite"/>
    </source>
</evidence>
<accession>A0AA40BJF6</accession>
<proteinExistence type="predicted"/>
<gene>
    <name evidence="2" type="ORF">B0T21DRAFT_289773</name>
</gene>
<comment type="caution">
    <text evidence="2">The sequence shown here is derived from an EMBL/GenBank/DDBJ whole genome shotgun (WGS) entry which is preliminary data.</text>
</comment>
<sequence>MCGPETPSNLPRIGARVDFYSSSTRQPLGNLLFHNPSTPSSSSATHVRFSSPGSSSACSSRSSSPAPSLSSERQDGDVLVSIHVSGDMSKPLPESGLLQQFTLPSTFRQEGHEIALREELSLVVGRGIIGRRVSMMRGDELLADGIIGFNALPESMASF</sequence>
<feature type="region of interest" description="Disordered" evidence="1">
    <location>
        <begin position="28"/>
        <end position="77"/>
    </location>
</feature>
<reference evidence="2" key="1">
    <citation type="submission" date="2023-06" db="EMBL/GenBank/DDBJ databases">
        <title>Genome-scale phylogeny and comparative genomics of the fungal order Sordariales.</title>
        <authorList>
            <consortium name="Lawrence Berkeley National Laboratory"/>
            <person name="Hensen N."/>
            <person name="Bonometti L."/>
            <person name="Westerberg I."/>
            <person name="Brannstrom I.O."/>
            <person name="Guillou S."/>
            <person name="Cros-Aarteil S."/>
            <person name="Calhoun S."/>
            <person name="Haridas S."/>
            <person name="Kuo A."/>
            <person name="Mondo S."/>
            <person name="Pangilinan J."/>
            <person name="Riley R."/>
            <person name="Labutti K."/>
            <person name="Andreopoulos B."/>
            <person name="Lipzen A."/>
            <person name="Chen C."/>
            <person name="Yanf M."/>
            <person name="Daum C."/>
            <person name="Ng V."/>
            <person name="Clum A."/>
            <person name="Steindorff A."/>
            <person name="Ohm R."/>
            <person name="Martin F."/>
            <person name="Silar P."/>
            <person name="Natvig D."/>
            <person name="Lalanne C."/>
            <person name="Gautier V."/>
            <person name="Ament-Velasquez S.L."/>
            <person name="Kruys A."/>
            <person name="Hutchinson M.I."/>
            <person name="Powell A.J."/>
            <person name="Barry K."/>
            <person name="Miller A.N."/>
            <person name="Grigoriev I.V."/>
            <person name="Debuchy R."/>
            <person name="Gladieux P."/>
            <person name="Thoren M.H."/>
            <person name="Johannesson H."/>
        </authorList>
    </citation>
    <scope>NUCLEOTIDE SEQUENCE</scope>
    <source>
        <strain evidence="2">CBS 540.89</strain>
    </source>
</reference>
<feature type="compositionally biased region" description="Low complexity" evidence="1">
    <location>
        <begin position="50"/>
        <end position="71"/>
    </location>
</feature>
<evidence type="ECO:0000313" key="3">
    <source>
        <dbReference type="Proteomes" id="UP001172159"/>
    </source>
</evidence>
<dbReference type="EMBL" id="JAUKTV010000007">
    <property type="protein sequence ID" value="KAK0735357.1"/>
    <property type="molecule type" value="Genomic_DNA"/>
</dbReference>
<keyword evidence="3" id="KW-1185">Reference proteome</keyword>
<organism evidence="2 3">
    <name type="scientific">Apiosordaria backusii</name>
    <dbReference type="NCBI Taxonomy" id="314023"/>
    <lineage>
        <taxon>Eukaryota</taxon>
        <taxon>Fungi</taxon>
        <taxon>Dikarya</taxon>
        <taxon>Ascomycota</taxon>
        <taxon>Pezizomycotina</taxon>
        <taxon>Sordariomycetes</taxon>
        <taxon>Sordariomycetidae</taxon>
        <taxon>Sordariales</taxon>
        <taxon>Lasiosphaeriaceae</taxon>
        <taxon>Apiosordaria</taxon>
    </lineage>
</organism>